<evidence type="ECO:0000256" key="1">
    <source>
        <dbReference type="ARBA" id="ARBA00022741"/>
    </source>
</evidence>
<evidence type="ECO:0000259" key="7">
    <source>
        <dbReference type="PROSITE" id="PS51194"/>
    </source>
</evidence>
<dbReference type="Gene3D" id="3.40.50.300">
    <property type="entry name" value="P-loop containing nucleotide triphosphate hydrolases"/>
    <property type="match status" value="1"/>
</dbReference>
<evidence type="ECO:0000256" key="4">
    <source>
        <dbReference type="ARBA" id="ARBA00022840"/>
    </source>
</evidence>
<dbReference type="RefSeq" id="WP_377167716.1">
    <property type="nucleotide sequence ID" value="NZ_JBHSMQ010000004.1"/>
</dbReference>
<dbReference type="PROSITE" id="PS51194">
    <property type="entry name" value="HELICASE_CTER"/>
    <property type="match status" value="1"/>
</dbReference>
<feature type="domain" description="Helicase C-terminal" evidence="7">
    <location>
        <begin position="439"/>
        <end position="594"/>
    </location>
</feature>
<evidence type="ECO:0000313" key="8">
    <source>
        <dbReference type="EMBL" id="MFC5455982.1"/>
    </source>
</evidence>
<dbReference type="Pfam" id="PF00176">
    <property type="entry name" value="SNF2-rel_dom"/>
    <property type="match status" value="1"/>
</dbReference>
<name>A0ABW0KST7_9BACT</name>
<dbReference type="CDD" id="cd18793">
    <property type="entry name" value="SF2_C_SNF"/>
    <property type="match status" value="1"/>
</dbReference>
<reference evidence="9" key="1">
    <citation type="journal article" date="2019" name="Int. J. Syst. Evol. Microbiol.">
        <title>The Global Catalogue of Microorganisms (GCM) 10K type strain sequencing project: providing services to taxonomists for standard genome sequencing and annotation.</title>
        <authorList>
            <consortium name="The Broad Institute Genomics Platform"/>
            <consortium name="The Broad Institute Genome Sequencing Center for Infectious Disease"/>
            <person name="Wu L."/>
            <person name="Ma J."/>
        </authorList>
    </citation>
    <scope>NUCLEOTIDE SEQUENCE [LARGE SCALE GENOMIC DNA]</scope>
    <source>
        <strain evidence="9">CGMCC 4.1469</strain>
    </source>
</reference>
<dbReference type="SMART" id="SM00487">
    <property type="entry name" value="DEXDc"/>
    <property type="match status" value="1"/>
</dbReference>
<gene>
    <name evidence="8" type="ORF">ACFQDI_14050</name>
</gene>
<dbReference type="InterPro" id="IPR001650">
    <property type="entry name" value="Helicase_C-like"/>
</dbReference>
<feature type="domain" description="Helicase ATP-binding" evidence="6">
    <location>
        <begin position="49"/>
        <end position="217"/>
    </location>
</feature>
<evidence type="ECO:0000256" key="2">
    <source>
        <dbReference type="ARBA" id="ARBA00022801"/>
    </source>
</evidence>
<evidence type="ECO:0000256" key="5">
    <source>
        <dbReference type="SAM" id="Coils"/>
    </source>
</evidence>
<dbReference type="PANTHER" id="PTHR10799">
    <property type="entry name" value="SNF2/RAD54 HELICASE FAMILY"/>
    <property type="match status" value="1"/>
</dbReference>
<dbReference type="PROSITE" id="PS51192">
    <property type="entry name" value="HELICASE_ATP_BIND_1"/>
    <property type="match status" value="1"/>
</dbReference>
<comment type="caution">
    <text evidence="8">The sequence shown here is derived from an EMBL/GenBank/DDBJ whole genome shotgun (WGS) entry which is preliminary data.</text>
</comment>
<dbReference type="InterPro" id="IPR027417">
    <property type="entry name" value="P-loop_NTPase"/>
</dbReference>
<keyword evidence="5" id="KW-0175">Coiled coil</keyword>
<dbReference type="SUPFAM" id="SSF52540">
    <property type="entry name" value="P-loop containing nucleoside triphosphate hydrolases"/>
    <property type="match status" value="2"/>
</dbReference>
<dbReference type="Proteomes" id="UP001596052">
    <property type="component" value="Unassembled WGS sequence"/>
</dbReference>
<evidence type="ECO:0000259" key="6">
    <source>
        <dbReference type="PROSITE" id="PS51192"/>
    </source>
</evidence>
<dbReference type="InterPro" id="IPR057342">
    <property type="entry name" value="DEXDc_RapA"/>
</dbReference>
<accession>A0ABW0KST7</accession>
<feature type="coiled-coil region" evidence="5">
    <location>
        <begin position="864"/>
        <end position="898"/>
    </location>
</feature>
<keyword evidence="9" id="KW-1185">Reference proteome</keyword>
<organism evidence="8 9">
    <name type="scientific">Prosthecobacter fluviatilis</name>
    <dbReference type="NCBI Taxonomy" id="445931"/>
    <lineage>
        <taxon>Bacteria</taxon>
        <taxon>Pseudomonadati</taxon>
        <taxon>Verrucomicrobiota</taxon>
        <taxon>Verrucomicrobiia</taxon>
        <taxon>Verrucomicrobiales</taxon>
        <taxon>Verrucomicrobiaceae</taxon>
        <taxon>Prosthecobacter</taxon>
    </lineage>
</organism>
<evidence type="ECO:0000256" key="3">
    <source>
        <dbReference type="ARBA" id="ARBA00022806"/>
    </source>
</evidence>
<keyword evidence="3" id="KW-0347">Helicase</keyword>
<dbReference type="InterPro" id="IPR000330">
    <property type="entry name" value="SNF2_N"/>
</dbReference>
<dbReference type="InterPro" id="IPR038718">
    <property type="entry name" value="SNF2-like_sf"/>
</dbReference>
<dbReference type="InterPro" id="IPR014001">
    <property type="entry name" value="Helicase_ATP-bd"/>
</dbReference>
<protein>
    <submittedName>
        <fullName evidence="8">SNF2-related protein</fullName>
    </submittedName>
</protein>
<dbReference type="Pfam" id="PF00271">
    <property type="entry name" value="Helicase_C"/>
    <property type="match status" value="1"/>
</dbReference>
<dbReference type="SMART" id="SM00490">
    <property type="entry name" value="HELICc"/>
    <property type="match status" value="1"/>
</dbReference>
<dbReference type="Gene3D" id="3.40.50.10810">
    <property type="entry name" value="Tandem AAA-ATPase domain"/>
    <property type="match status" value="1"/>
</dbReference>
<dbReference type="InterPro" id="IPR049730">
    <property type="entry name" value="SNF2/RAD54-like_C"/>
</dbReference>
<sequence>MPITDYQAKYLAHELSRRCPSDSVEKLAATVAGAQVDLNPHQVDAALFAFQSPLSKGAILADEVGLGKTIEAGLVISQKWAERKRRILVITPANLRKQWHQEMAEKFFLPCQILEAKSYNAAIRKGHFRPFETQEHAIVICSYQFAAAKAADVHHTDWDLVVIDEAHRLRNVYKPNNKIANMLKMALHQRHKLLLTATPLQNSLQELFGLVSVIDDHTFGDLRSFREQFVNLNAQTYDALKARLRPICHRTLRRQVTAYVPYTKRHAIIQPFDPGESEDELYNLVSDYLQRPNLQALPPSQRKLMTLVLRKLLASSSFAIAGALTSMANRMKARLQADDALSVDLLGHPLVEDLNADYEALDETAEELDEEDELEPLTIEDRKAMQAEIADLEEFTRLAVSIDHNAKGRSLLVALQIAFETAAELGAAEKAIIFTESRKTQSYLLRLLADSPYADGIVLFNGTNTDDSSKAIYAKWAERHKGTDKITGSRTADMRSALVDYFREEGRIMIATEAGAEGINLQFCSLVVNYDLPWNPQRIEQRIGRCHRYGQKHDVVVVNFLNQRNEADLRVYQLLHEKFTLFTGVFGSSDEVLGSIESGVDFEMRIAAIYQSCRRPEQIKAAFDQLQLELNFEINEALRITRQKLLENFDEEVQAKLKLRDDNSRTLLKHFEKQLMALTRHELRDHATFHSESAFELHRVPASLGSEIPTGLYVFPRSTSAAHVYRLGHPLAEQLLTSAKQRDLPPAEVEFHYAEHGSKISILEPLRGQSGVLTVSLFTVESMDQAEDHLIYAATTDAGVLLDQERARRLLDLPAVVRAQAPGLAVPESLAQITSQRQAELQQIIARRNGHYYEAEAQKLDGWADDLKLGLEREIKEMDRLIKEARRAAATALTLEDKLASQRQIKAVEAQRNEKRRSLFEAQDAIDQQREDLIGKIEGKLSQQTALESLFIVHWTLCA</sequence>
<dbReference type="EMBL" id="JBHSMQ010000004">
    <property type="protein sequence ID" value="MFC5455982.1"/>
    <property type="molecule type" value="Genomic_DNA"/>
</dbReference>
<keyword evidence="4" id="KW-0067">ATP-binding</keyword>
<keyword evidence="1" id="KW-0547">Nucleotide-binding</keyword>
<evidence type="ECO:0000313" key="9">
    <source>
        <dbReference type="Proteomes" id="UP001596052"/>
    </source>
</evidence>
<keyword evidence="2" id="KW-0378">Hydrolase</keyword>
<proteinExistence type="predicted"/>
<dbReference type="CDD" id="cd18011">
    <property type="entry name" value="DEXDc_RapA"/>
    <property type="match status" value="1"/>
</dbReference>